<protein>
    <submittedName>
        <fullName evidence="3">Diacylglycerol kinase catalytic domain-containing protein</fullName>
    </submittedName>
</protein>
<dbReference type="PANTHER" id="PTHR30492:SF0">
    <property type="entry name" value="METHYLGLYOXAL SYNTHASE"/>
    <property type="match status" value="1"/>
</dbReference>
<dbReference type="InterPro" id="IPR017438">
    <property type="entry name" value="ATP-NAD_kinase_N"/>
</dbReference>
<dbReference type="AlphaFoldDB" id="A0A1G9WZB3"/>
<name>A0A1G9WZB3_9ACTO</name>
<dbReference type="GO" id="GO:0019242">
    <property type="term" value="P:methylglyoxal biosynthetic process"/>
    <property type="evidence" value="ECO:0007669"/>
    <property type="project" value="InterPro"/>
</dbReference>
<feature type="compositionally biased region" description="Low complexity" evidence="1">
    <location>
        <begin position="145"/>
        <end position="160"/>
    </location>
</feature>
<dbReference type="InterPro" id="IPR001206">
    <property type="entry name" value="Diacylglycerol_kinase_cat_dom"/>
</dbReference>
<accession>A0A1G9WZB3</accession>
<feature type="domain" description="DAGKc" evidence="2">
    <location>
        <begin position="6"/>
        <end position="136"/>
    </location>
</feature>
<dbReference type="Gene3D" id="3.40.50.10330">
    <property type="entry name" value="Probable inorganic polyphosphate/atp-NAD kinase, domain 1"/>
    <property type="match status" value="1"/>
</dbReference>
<feature type="region of interest" description="Disordered" evidence="1">
    <location>
        <begin position="141"/>
        <end position="165"/>
    </location>
</feature>
<dbReference type="InterPro" id="IPR004363">
    <property type="entry name" value="Methylgl_synth"/>
</dbReference>
<dbReference type="PANTHER" id="PTHR30492">
    <property type="entry name" value="METHYLGLYOXAL SYNTHASE"/>
    <property type="match status" value="1"/>
</dbReference>
<dbReference type="RefSeq" id="WP_092610735.1">
    <property type="nucleotide sequence ID" value="NZ_FNHU01000008.1"/>
</dbReference>
<dbReference type="GO" id="GO:0005829">
    <property type="term" value="C:cytosol"/>
    <property type="evidence" value="ECO:0007669"/>
    <property type="project" value="TreeGrafter"/>
</dbReference>
<dbReference type="SMART" id="SM00046">
    <property type="entry name" value="DAGKc"/>
    <property type="match status" value="1"/>
</dbReference>
<dbReference type="EMBL" id="FNHU01000008">
    <property type="protein sequence ID" value="SDM89787.1"/>
    <property type="molecule type" value="Genomic_DNA"/>
</dbReference>
<dbReference type="GO" id="GO:0008929">
    <property type="term" value="F:methylglyoxal synthase activity"/>
    <property type="evidence" value="ECO:0007669"/>
    <property type="project" value="InterPro"/>
</dbReference>
<keyword evidence="3" id="KW-0808">Transferase</keyword>
<dbReference type="OrthoDB" id="3171056at2"/>
<evidence type="ECO:0000259" key="2">
    <source>
        <dbReference type="PROSITE" id="PS50146"/>
    </source>
</evidence>
<dbReference type="Pfam" id="PF19279">
    <property type="entry name" value="YegS_C"/>
    <property type="match status" value="1"/>
</dbReference>
<dbReference type="Gene3D" id="2.60.200.40">
    <property type="match status" value="2"/>
</dbReference>
<keyword evidence="3" id="KW-0418">Kinase</keyword>
<evidence type="ECO:0000313" key="4">
    <source>
        <dbReference type="Proteomes" id="UP000199671"/>
    </source>
</evidence>
<sequence length="417" mass="42448">MTAGTDPAPVAAVVINPTKSAATRAVRQALGDALHEAGYRTVWLETSARETGATQARLAVASGAGLVVAAGGDGTVRSVAAGLAGTGVDMGIMPLGTANLAARNLGLPLRRQTELARIAAAGRTTPTDLVWVRTEAAGHTGPLPTTGAAVRGAAADGTDGADNRGDIDSIAEPPQGWARPTLGNEHACLVVAGIGFDAGLVASTRPALKERLSWGAYGLAALENLGRRRMDLVLGVEGGTMAAVAEVSERAVGGAAVSGALGAAGSSPDGDARADARGNHPDRVIAVVPEPPPAPPRPPRTERMTARTLLIANGGRLPAGVTLLPEARLDDGLLDVAAIDTLHGLWGWASLARQVLPPRPASYSTRGAAQVLLRRGREVTVWLDLPTAVEIDGDLVAPTRGVRARVQPGALRVRCPA</sequence>
<dbReference type="PROSITE" id="PS50146">
    <property type="entry name" value="DAGK"/>
    <property type="match status" value="1"/>
</dbReference>
<dbReference type="InterPro" id="IPR016064">
    <property type="entry name" value="NAD/diacylglycerol_kinase_sf"/>
</dbReference>
<proteinExistence type="predicted"/>
<evidence type="ECO:0000313" key="3">
    <source>
        <dbReference type="EMBL" id="SDM89787.1"/>
    </source>
</evidence>
<organism evidence="3 4">
    <name type="scientific">Actinomyces ruminicola</name>
    <dbReference type="NCBI Taxonomy" id="332524"/>
    <lineage>
        <taxon>Bacteria</taxon>
        <taxon>Bacillati</taxon>
        <taxon>Actinomycetota</taxon>
        <taxon>Actinomycetes</taxon>
        <taxon>Actinomycetales</taxon>
        <taxon>Actinomycetaceae</taxon>
        <taxon>Actinomyces</taxon>
    </lineage>
</organism>
<reference evidence="3 4" key="1">
    <citation type="submission" date="2016-10" db="EMBL/GenBank/DDBJ databases">
        <authorList>
            <person name="de Groot N.N."/>
        </authorList>
    </citation>
    <scope>NUCLEOTIDE SEQUENCE [LARGE SCALE GENOMIC DNA]</scope>
    <source>
        <strain evidence="3 4">KPR-7B</strain>
    </source>
</reference>
<dbReference type="InterPro" id="IPR045540">
    <property type="entry name" value="YegS/DAGK_C"/>
</dbReference>
<dbReference type="SUPFAM" id="SSF111331">
    <property type="entry name" value="NAD kinase/diacylglycerol kinase-like"/>
    <property type="match status" value="1"/>
</dbReference>
<dbReference type="Pfam" id="PF00781">
    <property type="entry name" value="DAGK_cat"/>
    <property type="match status" value="1"/>
</dbReference>
<gene>
    <name evidence="3" type="ORF">SAMN04487766_108109</name>
</gene>
<dbReference type="GO" id="GO:0016301">
    <property type="term" value="F:kinase activity"/>
    <property type="evidence" value="ECO:0007669"/>
    <property type="project" value="UniProtKB-KW"/>
</dbReference>
<evidence type="ECO:0000256" key="1">
    <source>
        <dbReference type="SAM" id="MobiDB-lite"/>
    </source>
</evidence>
<dbReference type="Proteomes" id="UP000199671">
    <property type="component" value="Unassembled WGS sequence"/>
</dbReference>